<comment type="caution">
    <text evidence="4">The sequence shown here is derived from an EMBL/GenBank/DDBJ whole genome shotgun (WGS) entry which is preliminary data.</text>
</comment>
<sequence>MGAQWSQFFPPTPAFTDADVGSQEGRVFLVTGGYSGIGFELVKVLYQKKGRVYIAGRSKSKAQQAIKDIQDTIPDGGSLEFLYLDLEDLSTIKPAVQEFATKESKLDVLWNNAGVSQPPAGSVSKQGLELQLAVNCLGPFLLTQLLIPLLKAAASASASPGATRVLWTSSQFVELSAPQGGIVLSDLRETPRDQARNYANSKTGNIFLATEYAKRLGPDGIVGASYNPGASVTNLFRHTPWLGMVARPLMYQPRLAALTALYAGLSEDITLDRNGCYIVPWGRVSHNLRQDLQDATKDPEEGGTGTAAEFWAFCEEKTRDYA</sequence>
<name>A0ABR1R952_9PEZI</name>
<dbReference type="EMBL" id="JAQQWI010000017">
    <property type="protein sequence ID" value="KAK8005955.1"/>
    <property type="molecule type" value="Genomic_DNA"/>
</dbReference>
<evidence type="ECO:0000256" key="2">
    <source>
        <dbReference type="ARBA" id="ARBA00022857"/>
    </source>
</evidence>
<evidence type="ECO:0000313" key="4">
    <source>
        <dbReference type="EMBL" id="KAK8005955.1"/>
    </source>
</evidence>
<proteinExistence type="inferred from homology"/>
<accession>A0ABR1R952</accession>
<dbReference type="Proteomes" id="UP001396898">
    <property type="component" value="Unassembled WGS sequence"/>
</dbReference>
<gene>
    <name evidence="4" type="ORF">PG991_012252</name>
</gene>
<comment type="similarity">
    <text evidence="1">Belongs to the short-chain dehydrogenases/reductases (SDR) family.</text>
</comment>
<dbReference type="Gene3D" id="3.40.50.720">
    <property type="entry name" value="NAD(P)-binding Rossmann-like Domain"/>
    <property type="match status" value="1"/>
</dbReference>
<dbReference type="InterPro" id="IPR036291">
    <property type="entry name" value="NAD(P)-bd_dom_sf"/>
</dbReference>
<evidence type="ECO:0000313" key="5">
    <source>
        <dbReference type="Proteomes" id="UP001396898"/>
    </source>
</evidence>
<keyword evidence="3" id="KW-0560">Oxidoreductase</keyword>
<protein>
    <submittedName>
        <fullName evidence="4">Uncharacterized protein</fullName>
    </submittedName>
</protein>
<reference evidence="4 5" key="1">
    <citation type="submission" date="2023-01" db="EMBL/GenBank/DDBJ databases">
        <title>Analysis of 21 Apiospora genomes using comparative genomics revels a genus with tremendous synthesis potential of carbohydrate active enzymes and secondary metabolites.</title>
        <authorList>
            <person name="Sorensen T."/>
        </authorList>
    </citation>
    <scope>NUCLEOTIDE SEQUENCE [LARGE SCALE GENOMIC DNA]</scope>
    <source>
        <strain evidence="4 5">CBS 20057</strain>
    </source>
</reference>
<keyword evidence="2" id="KW-0521">NADP</keyword>
<dbReference type="InterPro" id="IPR002347">
    <property type="entry name" value="SDR_fam"/>
</dbReference>
<organism evidence="4 5">
    <name type="scientific">Apiospora marii</name>
    <dbReference type="NCBI Taxonomy" id="335849"/>
    <lineage>
        <taxon>Eukaryota</taxon>
        <taxon>Fungi</taxon>
        <taxon>Dikarya</taxon>
        <taxon>Ascomycota</taxon>
        <taxon>Pezizomycotina</taxon>
        <taxon>Sordariomycetes</taxon>
        <taxon>Xylariomycetidae</taxon>
        <taxon>Amphisphaeriales</taxon>
        <taxon>Apiosporaceae</taxon>
        <taxon>Apiospora</taxon>
    </lineage>
</organism>
<keyword evidence="5" id="KW-1185">Reference proteome</keyword>
<dbReference type="PANTHER" id="PTHR24320:SF236">
    <property type="entry name" value="SHORT-CHAIN DEHYDROGENASE-RELATED"/>
    <property type="match status" value="1"/>
</dbReference>
<dbReference type="PRINTS" id="PR00081">
    <property type="entry name" value="GDHRDH"/>
</dbReference>
<dbReference type="Pfam" id="PF00106">
    <property type="entry name" value="adh_short"/>
    <property type="match status" value="1"/>
</dbReference>
<evidence type="ECO:0000256" key="1">
    <source>
        <dbReference type="ARBA" id="ARBA00006484"/>
    </source>
</evidence>
<dbReference type="SUPFAM" id="SSF51735">
    <property type="entry name" value="NAD(P)-binding Rossmann-fold domains"/>
    <property type="match status" value="1"/>
</dbReference>
<dbReference type="PANTHER" id="PTHR24320">
    <property type="entry name" value="RETINOL DEHYDROGENASE"/>
    <property type="match status" value="1"/>
</dbReference>
<evidence type="ECO:0000256" key="3">
    <source>
        <dbReference type="ARBA" id="ARBA00023002"/>
    </source>
</evidence>